<evidence type="ECO:0000313" key="4">
    <source>
        <dbReference type="Proteomes" id="UP001565200"/>
    </source>
</evidence>
<feature type="region of interest" description="Disordered" evidence="1">
    <location>
        <begin position="223"/>
        <end position="249"/>
    </location>
</feature>
<dbReference type="InterPro" id="IPR047786">
    <property type="entry name" value="Mfa1_fim"/>
</dbReference>
<feature type="region of interest" description="Disordered" evidence="1">
    <location>
        <begin position="620"/>
        <end position="640"/>
    </location>
</feature>
<dbReference type="EMBL" id="JBCLPP010000017">
    <property type="protein sequence ID" value="MEY8245440.1"/>
    <property type="molecule type" value="Genomic_DNA"/>
</dbReference>
<protein>
    <submittedName>
        <fullName evidence="3">Mfa1 family fimbria major subunit</fullName>
    </submittedName>
</protein>
<keyword evidence="4" id="KW-1185">Reference proteome</keyword>
<evidence type="ECO:0000259" key="2">
    <source>
        <dbReference type="Pfam" id="PF15495"/>
    </source>
</evidence>
<organism evidence="3 4">
    <name type="scientific">Heminiphilus faecis</name>
    <dbReference type="NCBI Taxonomy" id="2601703"/>
    <lineage>
        <taxon>Bacteria</taxon>
        <taxon>Pseudomonadati</taxon>
        <taxon>Bacteroidota</taxon>
        <taxon>Bacteroidia</taxon>
        <taxon>Bacteroidales</taxon>
        <taxon>Muribaculaceae</taxon>
        <taxon>Heminiphilus</taxon>
    </lineage>
</organism>
<feature type="domain" description="Minor fimbrium subunit Mfa1 C-terminal" evidence="2">
    <location>
        <begin position="578"/>
        <end position="660"/>
    </location>
</feature>
<dbReference type="Gene3D" id="2.60.40.3690">
    <property type="match status" value="1"/>
</dbReference>
<dbReference type="NCBIfam" id="NF038041">
    <property type="entry name" value="fim_Mfa1_fam"/>
    <property type="match status" value="1"/>
</dbReference>
<dbReference type="Proteomes" id="UP001565200">
    <property type="component" value="Unassembled WGS sequence"/>
</dbReference>
<proteinExistence type="predicted"/>
<feature type="region of interest" description="Disordered" evidence="1">
    <location>
        <begin position="51"/>
        <end position="78"/>
    </location>
</feature>
<name>A0ABV4CY22_9BACT</name>
<evidence type="ECO:0000256" key="1">
    <source>
        <dbReference type="SAM" id="MobiDB-lite"/>
    </source>
</evidence>
<sequence length="663" mass="72482">MEKKFWSKSFLALAVASIMTGCSSDRLTGDEPSPVHPNDAVYLNIVAKLPTGNNGGRSETDPKPGGGSTGGVEVGSDDENRVNNMMLVFTDNDDLIIAYGEQDGSATPENGKTNLVNSTQKIDKSTLAAYYGGEDGVLDEQRQKVNVWLFCNPTERLKAIVATAFTAHDKKWIDEVCTNIETPDAGSASNSAIWGGPEHKTGFLMTSAVAVVKTLPKTYKDWEHHSSPSTAFKLSGKNHEDGDSDSQIDNSGAIKVERSVARFDFRDGSPKGANTYDVVTEGGKTALQIQLQKMALVNMSKNFYFLRRVSDDGMVPGANNAGANYTVGGLEYFNSDDDCNYVVDTDAAAKSDGSIIKNNTFSDNFNFCLFNISDNGAFINEMARNQWYTSVITDVLGGREDNDEGWTPGDNVVAGYHVWRYVTENTIPGPVANQQVGITTGVVFKGKMIVPDGITGTLADAVKNAEGNSRQDPILYTYANDIYVTWTEVRAAALAAGKGSDMYKAAFGNPAGANDPAAGDTPIYSNDPASPDYKWNIWHNDKKANDNPTLLDFKKAATACDFTLYESSRDDKYGPGYYCFYFYWNRHNDNGNNGVMGPMEFAVVRNNVYKLAVTNIRRLGHPRVPENDPDPVDPEDPDEEGNVYFDVQSETLPWVVRVNDIEF</sequence>
<dbReference type="Pfam" id="PF15495">
    <property type="entry name" value="Fimbrillin_C"/>
    <property type="match status" value="1"/>
</dbReference>
<feature type="compositionally biased region" description="Gly residues" evidence="1">
    <location>
        <begin position="64"/>
        <end position="73"/>
    </location>
</feature>
<evidence type="ECO:0000313" key="3">
    <source>
        <dbReference type="EMBL" id="MEY8245440.1"/>
    </source>
</evidence>
<dbReference type="RefSeq" id="WP_121699688.1">
    <property type="nucleotide sequence ID" value="NZ_JBCLPP010000017.1"/>
</dbReference>
<dbReference type="PROSITE" id="PS51257">
    <property type="entry name" value="PROKAR_LIPOPROTEIN"/>
    <property type="match status" value="1"/>
</dbReference>
<dbReference type="InterPro" id="IPR029140">
    <property type="entry name" value="Mfa1_C"/>
</dbReference>
<reference evidence="3 4" key="1">
    <citation type="submission" date="2024-03" db="EMBL/GenBank/DDBJ databases">
        <title>Mouse gut bacterial collection (mGBC) of GemPharmatech.</title>
        <authorList>
            <person name="He Y."/>
            <person name="Dong L."/>
            <person name="Wu D."/>
            <person name="Gao X."/>
            <person name="Lin Z."/>
        </authorList>
    </citation>
    <scope>NUCLEOTIDE SEQUENCE [LARGE SCALE GENOMIC DNA]</scope>
    <source>
        <strain evidence="3 4">54-13</strain>
    </source>
</reference>
<feature type="compositionally biased region" description="Acidic residues" evidence="1">
    <location>
        <begin position="627"/>
        <end position="640"/>
    </location>
</feature>
<gene>
    <name evidence="3" type="ORF">AAK873_07400</name>
</gene>
<accession>A0ABV4CY22</accession>
<comment type="caution">
    <text evidence="3">The sequence shown here is derived from an EMBL/GenBank/DDBJ whole genome shotgun (WGS) entry which is preliminary data.</text>
</comment>